<reference evidence="2" key="1">
    <citation type="journal article" date="2023" name="Commun. Biol.">
        <title>Genome analysis of Parmales, the sister group of diatoms, reveals the evolutionary specialization of diatoms from phago-mixotrophs to photoautotrophs.</title>
        <authorList>
            <person name="Ban H."/>
            <person name="Sato S."/>
            <person name="Yoshikawa S."/>
            <person name="Yamada K."/>
            <person name="Nakamura Y."/>
            <person name="Ichinomiya M."/>
            <person name="Sato N."/>
            <person name="Blanc-Mathieu R."/>
            <person name="Endo H."/>
            <person name="Kuwata A."/>
            <person name="Ogata H."/>
        </authorList>
    </citation>
    <scope>NUCLEOTIDE SEQUENCE [LARGE SCALE GENOMIC DNA]</scope>
    <source>
        <strain evidence="2">NIES 3700</strain>
    </source>
</reference>
<dbReference type="InterPro" id="IPR013785">
    <property type="entry name" value="Aldolase_TIM"/>
</dbReference>
<protein>
    <recommendedName>
        <fullName evidence="3">Radical SAM core domain-containing protein</fullName>
    </recommendedName>
</protein>
<comment type="caution">
    <text evidence="1">The sequence shown here is derived from an EMBL/GenBank/DDBJ whole genome shotgun (WGS) entry which is preliminary data.</text>
</comment>
<gene>
    <name evidence="1" type="ORF">TrLO_g15893</name>
</gene>
<dbReference type="EMBL" id="BRXW01000496">
    <property type="protein sequence ID" value="GMH60195.1"/>
    <property type="molecule type" value="Genomic_DNA"/>
</dbReference>
<dbReference type="OrthoDB" id="198397at2759"/>
<dbReference type="AlphaFoldDB" id="A0A9W6ZZU6"/>
<dbReference type="Proteomes" id="UP001165122">
    <property type="component" value="Unassembled WGS sequence"/>
</dbReference>
<accession>A0A9W6ZZU6</accession>
<sequence>MIYLALSPIPPGLLYHLSRNLYVSLTNTAIGLPLITSRGPNFKMPESSEFTYLTDNSTPTSSEIISSVNMLWESDEFEKTSLTFAGAGDPLLQLPTLLETVKGLKETNPDKNISFRVNTNGLFSNPTSICSQLKSNEINSISVALNYDNENDYNKHMLPPPPLNFETVCEFIRTFVDEEFKVTITCVDNGLCKVEKVREFAKEMGVNEFKVRSYSP</sequence>
<dbReference type="SUPFAM" id="SSF102114">
    <property type="entry name" value="Radical SAM enzymes"/>
    <property type="match status" value="1"/>
</dbReference>
<keyword evidence="2" id="KW-1185">Reference proteome</keyword>
<name>A0A9W6ZZU6_9STRA</name>
<proteinExistence type="predicted"/>
<organism evidence="1 2">
    <name type="scientific">Triparma laevis f. longispina</name>
    <dbReference type="NCBI Taxonomy" id="1714387"/>
    <lineage>
        <taxon>Eukaryota</taxon>
        <taxon>Sar</taxon>
        <taxon>Stramenopiles</taxon>
        <taxon>Ochrophyta</taxon>
        <taxon>Bolidophyceae</taxon>
        <taxon>Parmales</taxon>
        <taxon>Triparmaceae</taxon>
        <taxon>Triparma</taxon>
    </lineage>
</organism>
<dbReference type="Gene3D" id="3.20.20.70">
    <property type="entry name" value="Aldolase class I"/>
    <property type="match status" value="1"/>
</dbReference>
<evidence type="ECO:0008006" key="3">
    <source>
        <dbReference type="Google" id="ProtNLM"/>
    </source>
</evidence>
<dbReference type="InterPro" id="IPR058240">
    <property type="entry name" value="rSAM_sf"/>
</dbReference>
<evidence type="ECO:0000313" key="2">
    <source>
        <dbReference type="Proteomes" id="UP001165122"/>
    </source>
</evidence>
<evidence type="ECO:0000313" key="1">
    <source>
        <dbReference type="EMBL" id="GMH60195.1"/>
    </source>
</evidence>